<dbReference type="EMBL" id="JBJJXI010000169">
    <property type="protein sequence ID" value="KAL3384757.1"/>
    <property type="molecule type" value="Genomic_DNA"/>
</dbReference>
<evidence type="ECO:0000313" key="2">
    <source>
        <dbReference type="Proteomes" id="UP001627154"/>
    </source>
</evidence>
<proteinExistence type="predicted"/>
<comment type="caution">
    <text evidence="1">The sequence shown here is derived from an EMBL/GenBank/DDBJ whole genome shotgun (WGS) entry which is preliminary data.</text>
</comment>
<gene>
    <name evidence="1" type="ORF">TKK_019570</name>
</gene>
<dbReference type="Proteomes" id="UP001627154">
    <property type="component" value="Unassembled WGS sequence"/>
</dbReference>
<name>A0ABD2VVC2_9HYME</name>
<organism evidence="1 2">
    <name type="scientific">Trichogramma kaykai</name>
    <dbReference type="NCBI Taxonomy" id="54128"/>
    <lineage>
        <taxon>Eukaryota</taxon>
        <taxon>Metazoa</taxon>
        <taxon>Ecdysozoa</taxon>
        <taxon>Arthropoda</taxon>
        <taxon>Hexapoda</taxon>
        <taxon>Insecta</taxon>
        <taxon>Pterygota</taxon>
        <taxon>Neoptera</taxon>
        <taxon>Endopterygota</taxon>
        <taxon>Hymenoptera</taxon>
        <taxon>Apocrita</taxon>
        <taxon>Proctotrupomorpha</taxon>
        <taxon>Chalcidoidea</taxon>
        <taxon>Trichogrammatidae</taxon>
        <taxon>Trichogramma</taxon>
    </lineage>
</organism>
<reference evidence="1 2" key="1">
    <citation type="journal article" date="2024" name="bioRxiv">
        <title>A reference genome for Trichogramma kaykai: A tiny desert-dwelling parasitoid wasp with competing sex-ratio distorters.</title>
        <authorList>
            <person name="Culotta J."/>
            <person name="Lindsey A.R."/>
        </authorList>
    </citation>
    <scope>NUCLEOTIDE SEQUENCE [LARGE SCALE GENOMIC DNA]</scope>
    <source>
        <strain evidence="1 2">KSX58</strain>
    </source>
</reference>
<dbReference type="AlphaFoldDB" id="A0ABD2VVC2"/>
<accession>A0ABD2VVC2</accession>
<sequence>MRIFSSLSLNISDYIYFFLKNKILLFPRITSSGLLVCACVHRDISQASFVLRNSQSQLARARTNRVII</sequence>
<keyword evidence="2" id="KW-1185">Reference proteome</keyword>
<protein>
    <submittedName>
        <fullName evidence="1">Uncharacterized protein</fullName>
    </submittedName>
</protein>
<evidence type="ECO:0000313" key="1">
    <source>
        <dbReference type="EMBL" id="KAL3384757.1"/>
    </source>
</evidence>